<keyword evidence="2" id="KW-1133">Transmembrane helix</keyword>
<feature type="transmembrane region" description="Helical" evidence="2">
    <location>
        <begin position="176"/>
        <end position="196"/>
    </location>
</feature>
<keyword evidence="2" id="KW-0812">Transmembrane</keyword>
<feature type="coiled-coil region" evidence="1">
    <location>
        <begin position="1"/>
        <end position="30"/>
    </location>
</feature>
<proteinExistence type="predicted"/>
<accession>A0A0R1HTR8</accession>
<evidence type="ECO:0000256" key="2">
    <source>
        <dbReference type="SAM" id="Phobius"/>
    </source>
</evidence>
<feature type="transmembrane region" description="Helical" evidence="2">
    <location>
        <begin position="152"/>
        <end position="170"/>
    </location>
</feature>
<name>A0A0R1HTR8_9LACO</name>
<organism evidence="3 4">
    <name type="scientific">Secundilactobacillus kimchicus JCM 15530</name>
    <dbReference type="NCBI Taxonomy" id="1302272"/>
    <lineage>
        <taxon>Bacteria</taxon>
        <taxon>Bacillati</taxon>
        <taxon>Bacillota</taxon>
        <taxon>Bacilli</taxon>
        <taxon>Lactobacillales</taxon>
        <taxon>Lactobacillaceae</taxon>
        <taxon>Secundilactobacillus</taxon>
    </lineage>
</organism>
<keyword evidence="4" id="KW-1185">Reference proteome</keyword>
<dbReference type="AlphaFoldDB" id="A0A0R1HTR8"/>
<keyword evidence="1" id="KW-0175">Coiled coil</keyword>
<gene>
    <name evidence="3" type="ORF">FC96_GL000930</name>
</gene>
<dbReference type="EMBL" id="AZCX01000018">
    <property type="protein sequence ID" value="KRK46786.1"/>
    <property type="molecule type" value="Genomic_DNA"/>
</dbReference>
<keyword evidence="2" id="KW-0472">Membrane</keyword>
<sequence length="202" mass="22544">MTNAQAQAAKQEAQQQLTQAQTMQTQVQAKEAQLDTVIQRQVAAETRHTKREVTERYQKKTLKTQALLFLPTVYAVVLTVIELFKVPSLLSDSQQFFRQLGWLITQPAGWLSQWLRPAWVRGLAGGLLGLVMIGLLLAALGIVAYGVSRVNWHFLDTVMLLGILIGIMLFGETIKALWPVNLVWLLVLGMASYVGIRAVMTK</sequence>
<evidence type="ECO:0000256" key="1">
    <source>
        <dbReference type="SAM" id="Coils"/>
    </source>
</evidence>
<evidence type="ECO:0000313" key="4">
    <source>
        <dbReference type="Proteomes" id="UP000050911"/>
    </source>
</evidence>
<protein>
    <submittedName>
        <fullName evidence="3">Uncharacterized protein</fullName>
    </submittedName>
</protein>
<feature type="transmembrane region" description="Helical" evidence="2">
    <location>
        <begin position="66"/>
        <end position="84"/>
    </location>
</feature>
<dbReference type="InterPro" id="IPR046103">
    <property type="entry name" value="DUF6040"/>
</dbReference>
<evidence type="ECO:0000313" key="3">
    <source>
        <dbReference type="EMBL" id="KRK46786.1"/>
    </source>
</evidence>
<comment type="caution">
    <text evidence="3">The sequence shown here is derived from an EMBL/GenBank/DDBJ whole genome shotgun (WGS) entry which is preliminary data.</text>
</comment>
<dbReference type="Proteomes" id="UP000050911">
    <property type="component" value="Unassembled WGS sequence"/>
</dbReference>
<dbReference type="Pfam" id="PF19506">
    <property type="entry name" value="DUF6040"/>
    <property type="match status" value="1"/>
</dbReference>
<feature type="transmembrane region" description="Helical" evidence="2">
    <location>
        <begin position="123"/>
        <end position="145"/>
    </location>
</feature>
<reference evidence="3 4" key="1">
    <citation type="journal article" date="2015" name="Genome Announc.">
        <title>Expanding the biotechnology potential of lactobacilli through comparative genomics of 213 strains and associated genera.</title>
        <authorList>
            <person name="Sun Z."/>
            <person name="Harris H.M."/>
            <person name="McCann A."/>
            <person name="Guo C."/>
            <person name="Argimon S."/>
            <person name="Zhang W."/>
            <person name="Yang X."/>
            <person name="Jeffery I.B."/>
            <person name="Cooney J.C."/>
            <person name="Kagawa T.F."/>
            <person name="Liu W."/>
            <person name="Song Y."/>
            <person name="Salvetti E."/>
            <person name="Wrobel A."/>
            <person name="Rasinkangas P."/>
            <person name="Parkhill J."/>
            <person name="Rea M.C."/>
            <person name="O'Sullivan O."/>
            <person name="Ritari J."/>
            <person name="Douillard F.P."/>
            <person name="Paul Ross R."/>
            <person name="Yang R."/>
            <person name="Briner A.E."/>
            <person name="Felis G.E."/>
            <person name="de Vos W.M."/>
            <person name="Barrangou R."/>
            <person name="Klaenhammer T.R."/>
            <person name="Caufield P.W."/>
            <person name="Cui Y."/>
            <person name="Zhang H."/>
            <person name="O'Toole P.W."/>
        </authorList>
    </citation>
    <scope>NUCLEOTIDE SEQUENCE [LARGE SCALE GENOMIC DNA]</scope>
    <source>
        <strain evidence="3 4">JCM 15530</strain>
    </source>
</reference>
<dbReference type="PATRIC" id="fig|1302272.5.peg.934"/>